<organism evidence="2 3">
    <name type="scientific">Kribbella caucasensis</name>
    <dbReference type="NCBI Taxonomy" id="2512215"/>
    <lineage>
        <taxon>Bacteria</taxon>
        <taxon>Bacillati</taxon>
        <taxon>Actinomycetota</taxon>
        <taxon>Actinomycetes</taxon>
        <taxon>Propionibacteriales</taxon>
        <taxon>Kribbellaceae</taxon>
        <taxon>Kribbella</taxon>
    </lineage>
</organism>
<dbReference type="Pfam" id="PF08843">
    <property type="entry name" value="AbiEii"/>
    <property type="match status" value="1"/>
</dbReference>
<comment type="caution">
    <text evidence="2">The sequence shown here is derived from an EMBL/GenBank/DDBJ whole genome shotgun (WGS) entry which is preliminary data.</text>
</comment>
<feature type="region of interest" description="Disordered" evidence="1">
    <location>
        <begin position="153"/>
        <end position="174"/>
    </location>
</feature>
<reference evidence="2 3" key="1">
    <citation type="submission" date="2019-03" db="EMBL/GenBank/DDBJ databases">
        <title>Genomic Encyclopedia of Type Strains, Phase III (KMG-III): the genomes of soil and plant-associated and newly described type strains.</title>
        <authorList>
            <person name="Whitman W."/>
        </authorList>
    </citation>
    <scope>NUCLEOTIDE SEQUENCE [LARGE SCALE GENOMIC DNA]</scope>
    <source>
        <strain evidence="2 3">VKM Ac-2527</strain>
    </source>
</reference>
<dbReference type="Proteomes" id="UP000295388">
    <property type="component" value="Unassembled WGS sequence"/>
</dbReference>
<keyword evidence="2" id="KW-0808">Transferase</keyword>
<sequence length="220" mass="24221">MQADVRRDVVKDTEKNPRTGTRRAYRLEFATGGVPVALRPHVLIELTRMGNPEPNAPHQLRSLVNEYVIAAGIRDADFAEFEPVTMDVLMPHRTLIEKLCALEWCAQALGERPDALSHMARHFYDVHQLLGSDSVIESLAAEAGGADSIARDHVERSSTVRRETGPRPDGGFGNSRWIHDAGVQSIAQAAYESQVIALAYGAIPTFNEVCQRVVARADVL</sequence>
<name>A0A4R6KIV5_9ACTN</name>
<keyword evidence="3" id="KW-1185">Reference proteome</keyword>
<feature type="compositionally biased region" description="Basic and acidic residues" evidence="1">
    <location>
        <begin position="153"/>
        <end position="166"/>
    </location>
</feature>
<gene>
    <name evidence="2" type="ORF">EV643_104160</name>
</gene>
<dbReference type="GO" id="GO:0016740">
    <property type="term" value="F:transferase activity"/>
    <property type="evidence" value="ECO:0007669"/>
    <property type="project" value="UniProtKB-KW"/>
</dbReference>
<dbReference type="EMBL" id="SNWQ01000004">
    <property type="protein sequence ID" value="TDO50667.1"/>
    <property type="molecule type" value="Genomic_DNA"/>
</dbReference>
<evidence type="ECO:0000313" key="2">
    <source>
        <dbReference type="EMBL" id="TDO50667.1"/>
    </source>
</evidence>
<evidence type="ECO:0000313" key="3">
    <source>
        <dbReference type="Proteomes" id="UP000295388"/>
    </source>
</evidence>
<accession>A0A4R6KIV5</accession>
<dbReference type="AlphaFoldDB" id="A0A4R6KIV5"/>
<proteinExistence type="predicted"/>
<evidence type="ECO:0000256" key="1">
    <source>
        <dbReference type="SAM" id="MobiDB-lite"/>
    </source>
</evidence>
<dbReference type="InterPro" id="IPR014942">
    <property type="entry name" value="AbiEii"/>
</dbReference>
<protein>
    <submittedName>
        <fullName evidence="2">Nucleotidyltransferase AbiEii toxin of type IV toxin-antitoxin system</fullName>
    </submittedName>
</protein>